<evidence type="ECO:0000259" key="2">
    <source>
        <dbReference type="Pfam" id="PF19200"/>
    </source>
</evidence>
<dbReference type="InterPro" id="IPR013785">
    <property type="entry name" value="Aldolase_TIM"/>
</dbReference>
<dbReference type="InterPro" id="IPR029000">
    <property type="entry name" value="Cyclophilin-like_dom_sf"/>
</dbReference>
<dbReference type="RefSeq" id="WP_034654097.1">
    <property type="nucleotide sequence ID" value="NZ_BCVB01000007.1"/>
</dbReference>
<dbReference type="Gene3D" id="2.40.100.10">
    <property type="entry name" value="Cyclophilin-like"/>
    <property type="match status" value="1"/>
</dbReference>
<dbReference type="Pfam" id="PF05913">
    <property type="entry name" value="MupG_C"/>
    <property type="match status" value="1"/>
</dbReference>
<dbReference type="InterPro" id="IPR008589">
    <property type="entry name" value="MupG"/>
</dbReference>
<dbReference type="AlphaFoldDB" id="A0A0B6AZ51"/>
<dbReference type="PANTHER" id="PTHR38435:SF2">
    <property type="entry name" value="DUF871 DOMAIN-CONTAINING PROTEIN"/>
    <property type="match status" value="1"/>
</dbReference>
<name>A0A0B6AZ51_PRIM2</name>
<evidence type="ECO:0008006" key="5">
    <source>
        <dbReference type="Google" id="ProtNLM"/>
    </source>
</evidence>
<dbReference type="EMBL" id="CP009920">
    <property type="protein sequence ID" value="AJI25214.1"/>
    <property type="molecule type" value="Genomic_DNA"/>
</dbReference>
<feature type="domain" description="6-phospho-N-acetylmuramidase C-terminal" evidence="1">
    <location>
        <begin position="243"/>
        <end position="333"/>
    </location>
</feature>
<feature type="domain" description="6-phospho-N-acetylmuramidase N-terminal" evidence="2">
    <location>
        <begin position="2"/>
        <end position="224"/>
    </location>
</feature>
<dbReference type="InterPro" id="IPR043797">
    <property type="entry name" value="MupG_N"/>
</dbReference>
<dbReference type="Proteomes" id="UP000031829">
    <property type="component" value="Chromosome"/>
</dbReference>
<sequence>MIGISFYLNDSDAPKKLIEASECGVTRAFTSLHIPEEKGDLAERAKELLHVARDCGISVYADVSKHTPVHLGIESLMSLSSLGVSGIRLDDGFSAEETLSLANEFYIAVNASTLSKQEIEALLSAGLHHHQLLAWHNFYPRPETGLEETFFQQQTDLFNELRIPVCAYIPGEDEKRGPVYQGLPTREKDRNRCPFTSAVDLYGCGVAEVYIGDPCAGSSLLKRLVQYQESRIIPLRIRSPHIEGTYSVRPDVSRDVLRLVDTRSVKPVPPFHTVERRMGAITMDNDGYGRYRGEVQIAKTNLPANANVNVIGYVIEEDHELLSLVRPGQKLALLPV</sequence>
<proteinExistence type="predicted"/>
<dbReference type="SUPFAM" id="SSF51445">
    <property type="entry name" value="(Trans)glycosidases"/>
    <property type="match status" value="1"/>
</dbReference>
<accession>A0A0B6AZ51</accession>
<dbReference type="GeneID" id="93641240"/>
<dbReference type="SUPFAM" id="SSF50891">
    <property type="entry name" value="Cyclophilin-like"/>
    <property type="match status" value="1"/>
</dbReference>
<dbReference type="PANTHER" id="PTHR38435">
    <property type="match status" value="1"/>
</dbReference>
<evidence type="ECO:0000313" key="3">
    <source>
        <dbReference type="EMBL" id="AJI25214.1"/>
    </source>
</evidence>
<dbReference type="InterPro" id="IPR043894">
    <property type="entry name" value="MupG_C"/>
</dbReference>
<dbReference type="Gene3D" id="3.20.20.70">
    <property type="entry name" value="Aldolase class I"/>
    <property type="match status" value="1"/>
</dbReference>
<evidence type="ECO:0000313" key="4">
    <source>
        <dbReference type="Proteomes" id="UP000031829"/>
    </source>
</evidence>
<dbReference type="KEGG" id="bmeg:BG04_3178"/>
<dbReference type="InterPro" id="IPR017853">
    <property type="entry name" value="GH"/>
</dbReference>
<evidence type="ECO:0000259" key="1">
    <source>
        <dbReference type="Pfam" id="PF05913"/>
    </source>
</evidence>
<gene>
    <name evidence="3" type="ORF">BG04_3178</name>
</gene>
<dbReference type="Pfam" id="PF19200">
    <property type="entry name" value="MupG_N"/>
    <property type="match status" value="1"/>
</dbReference>
<reference evidence="3 4" key="1">
    <citation type="journal article" date="2015" name="Genome Announc.">
        <title>Complete genome sequences for 35 biothreat assay-relevant bacillus species.</title>
        <authorList>
            <person name="Johnson S.L."/>
            <person name="Daligault H.E."/>
            <person name="Davenport K.W."/>
            <person name="Jaissle J."/>
            <person name="Frey K.G."/>
            <person name="Ladner J.T."/>
            <person name="Broomall S.M."/>
            <person name="Bishop-Lilly K.A."/>
            <person name="Bruce D.C."/>
            <person name="Gibbons H.S."/>
            <person name="Coyne S.R."/>
            <person name="Lo C.C."/>
            <person name="Meincke L."/>
            <person name="Munk A.C."/>
            <person name="Koroleva G.I."/>
            <person name="Rosenzweig C.N."/>
            <person name="Palacios G.F."/>
            <person name="Redden C.L."/>
            <person name="Minogue T.D."/>
            <person name="Chain P.S."/>
        </authorList>
    </citation>
    <scope>NUCLEOTIDE SEQUENCE [LARGE SCALE GENOMIC DNA]</scope>
    <source>
        <strain evidence="4">ATCC 14581 / DSM 32 / JCM 2506 / NBRC 15308 / NCIMB 9376 / NCTC 10342 / NRRL B-14308 / VKM B-512</strain>
    </source>
</reference>
<protein>
    <recommendedName>
        <fullName evidence="5">DUF871 domain-containing protein</fullName>
    </recommendedName>
</protein>
<dbReference type="HOGENOM" id="CLU_065324_0_0_9"/>
<organism evidence="3 4">
    <name type="scientific">Priestia megaterium (strain ATCC 14581 / DSM 32 / CCUG 1817 / JCM 2506 / NBRC 15308 / NCIMB 9376 / NCTC 10342 / NRRL B-14308 / VKM B-512 / Ford 19)</name>
    <name type="common">Bacillus megaterium</name>
    <dbReference type="NCBI Taxonomy" id="1348623"/>
    <lineage>
        <taxon>Bacteria</taxon>
        <taxon>Bacillati</taxon>
        <taxon>Bacillota</taxon>
        <taxon>Bacilli</taxon>
        <taxon>Bacillales</taxon>
        <taxon>Bacillaceae</taxon>
        <taxon>Priestia</taxon>
    </lineage>
</organism>